<gene>
    <name evidence="1" type="ORF">BU25DRAFT_492614</name>
</gene>
<accession>A0ACB6RUK2</accession>
<protein>
    <submittedName>
        <fullName evidence="1">Uncharacterized protein</fullName>
    </submittedName>
</protein>
<keyword evidence="2" id="KW-1185">Reference proteome</keyword>
<sequence length="299" mass="32279">MVTTEDQYPGCVIPDRCMLYPDQSLTRRDAFCESDLKCICKVDNHLGTNSLFSSECLLKECTDEHERKSFLKDWLESCRQAGKSGWDDMPWEWEPYLPHGEIVVRPTTFLNAPPATSSSTVQSSVSVVTSTAAVATSLPVTSWSMTTLSILVTSTSGILSTFANITSTSFSIPEATTTPAQPITITSRPLSPDAIGGIVTGILLLVILCAGLGFFYWKANKKANEKNREVAILSDRVSGCGFQKRIDELLAESNSSTGTILRHNAPTPDVLEMAGGSTSTVGVTSQSSSVYSMDLARAL</sequence>
<comment type="caution">
    <text evidence="1">The sequence shown here is derived from an EMBL/GenBank/DDBJ whole genome shotgun (WGS) entry which is preliminary data.</text>
</comment>
<evidence type="ECO:0000313" key="1">
    <source>
        <dbReference type="EMBL" id="KAF2625685.1"/>
    </source>
</evidence>
<name>A0ACB6RUK2_9PLEO</name>
<organism evidence="1 2">
    <name type="scientific">Macroventuria anomochaeta</name>
    <dbReference type="NCBI Taxonomy" id="301207"/>
    <lineage>
        <taxon>Eukaryota</taxon>
        <taxon>Fungi</taxon>
        <taxon>Dikarya</taxon>
        <taxon>Ascomycota</taxon>
        <taxon>Pezizomycotina</taxon>
        <taxon>Dothideomycetes</taxon>
        <taxon>Pleosporomycetidae</taxon>
        <taxon>Pleosporales</taxon>
        <taxon>Pleosporineae</taxon>
        <taxon>Didymellaceae</taxon>
        <taxon>Macroventuria</taxon>
    </lineage>
</organism>
<proteinExistence type="predicted"/>
<evidence type="ECO:0000313" key="2">
    <source>
        <dbReference type="Proteomes" id="UP000799754"/>
    </source>
</evidence>
<reference evidence="1" key="1">
    <citation type="journal article" date="2020" name="Stud. Mycol.">
        <title>101 Dothideomycetes genomes: a test case for predicting lifestyles and emergence of pathogens.</title>
        <authorList>
            <person name="Haridas S."/>
            <person name="Albert R."/>
            <person name="Binder M."/>
            <person name="Bloem J."/>
            <person name="Labutti K."/>
            <person name="Salamov A."/>
            <person name="Andreopoulos B."/>
            <person name="Baker S."/>
            <person name="Barry K."/>
            <person name="Bills G."/>
            <person name="Bluhm B."/>
            <person name="Cannon C."/>
            <person name="Castanera R."/>
            <person name="Culley D."/>
            <person name="Daum C."/>
            <person name="Ezra D."/>
            <person name="Gonzalez J."/>
            <person name="Henrissat B."/>
            <person name="Kuo A."/>
            <person name="Liang C."/>
            <person name="Lipzen A."/>
            <person name="Lutzoni F."/>
            <person name="Magnuson J."/>
            <person name="Mondo S."/>
            <person name="Nolan M."/>
            <person name="Ohm R."/>
            <person name="Pangilinan J."/>
            <person name="Park H.-J."/>
            <person name="Ramirez L."/>
            <person name="Alfaro M."/>
            <person name="Sun H."/>
            <person name="Tritt A."/>
            <person name="Yoshinaga Y."/>
            <person name="Zwiers L.-H."/>
            <person name="Turgeon B."/>
            <person name="Goodwin S."/>
            <person name="Spatafora J."/>
            <person name="Crous P."/>
            <person name="Grigoriev I."/>
        </authorList>
    </citation>
    <scope>NUCLEOTIDE SEQUENCE</scope>
    <source>
        <strain evidence="1">CBS 525.71</strain>
    </source>
</reference>
<dbReference type="Proteomes" id="UP000799754">
    <property type="component" value="Unassembled WGS sequence"/>
</dbReference>
<dbReference type="EMBL" id="MU006724">
    <property type="protein sequence ID" value="KAF2625685.1"/>
    <property type="molecule type" value="Genomic_DNA"/>
</dbReference>